<evidence type="ECO:0000313" key="4">
    <source>
        <dbReference type="Proteomes" id="UP001597521"/>
    </source>
</evidence>
<keyword evidence="4" id="KW-1185">Reference proteome</keyword>
<dbReference type="SUPFAM" id="SSF52172">
    <property type="entry name" value="CheY-like"/>
    <property type="match status" value="1"/>
</dbReference>
<accession>A0ABW5QP78</accession>
<feature type="domain" description="Response regulatory" evidence="2">
    <location>
        <begin position="11"/>
        <end position="122"/>
    </location>
</feature>
<dbReference type="SMART" id="SM00448">
    <property type="entry name" value="REC"/>
    <property type="match status" value="1"/>
</dbReference>
<dbReference type="InterPro" id="IPR001789">
    <property type="entry name" value="Sig_transdc_resp-reg_receiver"/>
</dbReference>
<keyword evidence="1" id="KW-0597">Phosphoprotein</keyword>
<gene>
    <name evidence="3" type="ORF">ACFSX5_15045</name>
</gene>
<protein>
    <submittedName>
        <fullName evidence="3">Response regulator</fullName>
    </submittedName>
</protein>
<name>A0ABW5QP78_9HYPH</name>
<dbReference type="InterPro" id="IPR011006">
    <property type="entry name" value="CheY-like_superfamily"/>
</dbReference>
<evidence type="ECO:0000259" key="2">
    <source>
        <dbReference type="PROSITE" id="PS50110"/>
    </source>
</evidence>
<feature type="modified residue" description="4-aspartylphosphate" evidence="1">
    <location>
        <position position="62"/>
    </location>
</feature>
<reference evidence="4" key="1">
    <citation type="journal article" date="2019" name="Int. J. Syst. Evol. Microbiol.">
        <title>The Global Catalogue of Microorganisms (GCM) 10K type strain sequencing project: providing services to taxonomists for standard genome sequencing and annotation.</title>
        <authorList>
            <consortium name="The Broad Institute Genomics Platform"/>
            <consortium name="The Broad Institute Genome Sequencing Center for Infectious Disease"/>
            <person name="Wu L."/>
            <person name="Ma J."/>
        </authorList>
    </citation>
    <scope>NUCLEOTIDE SEQUENCE [LARGE SCALE GENOMIC DNA]</scope>
    <source>
        <strain evidence="4">CCM 7427</strain>
    </source>
</reference>
<sequence length="126" mass="13924">MQYRNILGGRRVLILEDDYLIVAELVESLQSMGADVIGPCATLEQARRHLQSGRPIDVAILDVNLSGRPVFPFADELRSRGIPYVFATAYDATMIPSAHRDIERFGKPYDVGRIARALLEPTAALA</sequence>
<dbReference type="EMBL" id="JBHUNP010000001">
    <property type="protein sequence ID" value="MFD2649104.1"/>
    <property type="molecule type" value="Genomic_DNA"/>
</dbReference>
<proteinExistence type="predicted"/>
<dbReference type="Pfam" id="PF00072">
    <property type="entry name" value="Response_reg"/>
    <property type="match status" value="1"/>
</dbReference>
<organism evidence="3 4">
    <name type="scientific">Devosia albogilva</name>
    <dbReference type="NCBI Taxonomy" id="429726"/>
    <lineage>
        <taxon>Bacteria</taxon>
        <taxon>Pseudomonadati</taxon>
        <taxon>Pseudomonadota</taxon>
        <taxon>Alphaproteobacteria</taxon>
        <taxon>Hyphomicrobiales</taxon>
        <taxon>Devosiaceae</taxon>
        <taxon>Devosia</taxon>
    </lineage>
</organism>
<dbReference type="PROSITE" id="PS50110">
    <property type="entry name" value="RESPONSE_REGULATORY"/>
    <property type="match status" value="1"/>
</dbReference>
<dbReference type="RefSeq" id="WP_386834525.1">
    <property type="nucleotide sequence ID" value="NZ_JBHUNP010000001.1"/>
</dbReference>
<evidence type="ECO:0000313" key="3">
    <source>
        <dbReference type="EMBL" id="MFD2649104.1"/>
    </source>
</evidence>
<evidence type="ECO:0000256" key="1">
    <source>
        <dbReference type="PROSITE-ProRule" id="PRU00169"/>
    </source>
</evidence>
<dbReference type="Gene3D" id="3.40.50.2300">
    <property type="match status" value="1"/>
</dbReference>
<dbReference type="Proteomes" id="UP001597521">
    <property type="component" value="Unassembled WGS sequence"/>
</dbReference>
<comment type="caution">
    <text evidence="3">The sequence shown here is derived from an EMBL/GenBank/DDBJ whole genome shotgun (WGS) entry which is preliminary data.</text>
</comment>